<dbReference type="Proteomes" id="UP000032352">
    <property type="component" value="Chromosome"/>
</dbReference>
<dbReference type="Pfam" id="PF00497">
    <property type="entry name" value="SBP_bac_3"/>
    <property type="match status" value="1"/>
</dbReference>
<reference evidence="2 3" key="1">
    <citation type="journal article" date="2015" name="Genome Announc.">
        <title>Draft Genome Sequences of Marine Isolates of Thalassomonas viridans and Thalassomonas actiniarum.</title>
        <authorList>
            <person name="Olonade I."/>
            <person name="van Zyl L.J."/>
            <person name="Trindade M."/>
        </authorList>
    </citation>
    <scope>NUCLEOTIDE SEQUENCE [LARGE SCALE GENOMIC DNA]</scope>
    <source>
        <strain evidence="2 3">XOM25</strain>
    </source>
</reference>
<dbReference type="AlphaFoldDB" id="A0AAE9Z6Y6"/>
<evidence type="ECO:0000259" key="1">
    <source>
        <dbReference type="Pfam" id="PF00497"/>
    </source>
</evidence>
<dbReference type="InterPro" id="IPR001638">
    <property type="entry name" value="Solute-binding_3/MltF_N"/>
</dbReference>
<dbReference type="SUPFAM" id="SSF53850">
    <property type="entry name" value="Periplasmic binding protein-like II"/>
    <property type="match status" value="1"/>
</dbReference>
<organism evidence="2 3">
    <name type="scientific">Thalassomonas viridans</name>
    <dbReference type="NCBI Taxonomy" id="137584"/>
    <lineage>
        <taxon>Bacteria</taxon>
        <taxon>Pseudomonadati</taxon>
        <taxon>Pseudomonadota</taxon>
        <taxon>Gammaproteobacteria</taxon>
        <taxon>Alteromonadales</taxon>
        <taxon>Colwelliaceae</taxon>
        <taxon>Thalassomonas</taxon>
    </lineage>
</organism>
<protein>
    <submittedName>
        <fullName evidence="2">Transporter substrate-binding domain-containing protein</fullName>
    </submittedName>
</protein>
<reference evidence="2 3" key="2">
    <citation type="journal article" date="2022" name="Mar. Drugs">
        <title>Bioassay-Guided Fractionation Leads to the Detection of Cholic Acid Generated by the Rare Thalassomonas sp.</title>
        <authorList>
            <person name="Pheiffer F."/>
            <person name="Schneider Y.K."/>
            <person name="Hansen E.H."/>
            <person name="Andersen J.H."/>
            <person name="Isaksson J."/>
            <person name="Busche T."/>
            <person name="R C."/>
            <person name="Kalinowski J."/>
            <person name="Zyl L.V."/>
            <person name="Trindade M."/>
        </authorList>
    </citation>
    <scope>NUCLEOTIDE SEQUENCE [LARGE SCALE GENOMIC DNA]</scope>
    <source>
        <strain evidence="2 3">XOM25</strain>
    </source>
</reference>
<proteinExistence type="predicted"/>
<dbReference type="Gene3D" id="3.40.190.10">
    <property type="entry name" value="Periplasmic binding protein-like II"/>
    <property type="match status" value="2"/>
</dbReference>
<dbReference type="KEGG" id="tvd:SG34_012845"/>
<dbReference type="EMBL" id="CP059733">
    <property type="protein sequence ID" value="WDE07698.1"/>
    <property type="molecule type" value="Genomic_DNA"/>
</dbReference>
<evidence type="ECO:0000313" key="2">
    <source>
        <dbReference type="EMBL" id="WDE07698.1"/>
    </source>
</evidence>
<sequence length="282" mass="31704">MLSSLPVLETNRLIFLNLFALLMLWCAFFSSFSVTASEPELKVEAAPNSLVTLSASVPPFPPFALKNSSILCQGISKRILNLIGHQANIHFQYKDYPYARILHSLTAGSLDVALIFKNESVKDVVQYIGPVARSKVVVLSRHPQQLKQYQDLQKLNAIAVIRKAQFEAKFDRDEGLNKVSVENYLQGVNMFNAGRVDAVVGSKEGLEYAMLQLDHDTGLLEQAFYLGDKTWWLHVSEQSQAQVLAPVLQQAVERLPQTDRIYELFEREKSNGCYDLARNKTG</sequence>
<feature type="domain" description="Solute-binding protein family 3/N-terminal" evidence="1">
    <location>
        <begin position="58"/>
        <end position="266"/>
    </location>
</feature>
<gene>
    <name evidence="2" type="ORF">SG34_012845</name>
</gene>
<keyword evidence="3" id="KW-1185">Reference proteome</keyword>
<evidence type="ECO:0000313" key="3">
    <source>
        <dbReference type="Proteomes" id="UP000032352"/>
    </source>
</evidence>
<accession>A0AAE9Z6Y6</accession>
<name>A0AAE9Z6Y6_9GAMM</name>